<dbReference type="Gramene" id="ESQ29363">
    <property type="protein sequence ID" value="ESQ29363"/>
    <property type="gene ID" value="EUTSA_v10023653mg"/>
</dbReference>
<proteinExistence type="predicted"/>
<name>V4KPR9_EUTSA</name>
<dbReference type="eggNOG" id="KOG0386">
    <property type="taxonomic scope" value="Eukaryota"/>
</dbReference>
<feature type="compositionally biased region" description="Polar residues" evidence="1">
    <location>
        <begin position="95"/>
        <end position="109"/>
    </location>
</feature>
<protein>
    <submittedName>
        <fullName evidence="2">Uncharacterized protein</fullName>
    </submittedName>
</protein>
<dbReference type="EMBL" id="KI517881">
    <property type="protein sequence ID" value="ESQ29363.1"/>
    <property type="molecule type" value="Genomic_DNA"/>
</dbReference>
<feature type="compositionally biased region" description="Polar residues" evidence="1">
    <location>
        <begin position="28"/>
        <end position="39"/>
    </location>
</feature>
<reference evidence="2 3" key="1">
    <citation type="journal article" date="2013" name="Front. Plant Sci.">
        <title>The Reference Genome of the Halophytic Plant Eutrema salsugineum.</title>
        <authorList>
            <person name="Yang R."/>
            <person name="Jarvis D.E."/>
            <person name="Chen H."/>
            <person name="Beilstein M.A."/>
            <person name="Grimwood J."/>
            <person name="Jenkins J."/>
            <person name="Shu S."/>
            <person name="Prochnik S."/>
            <person name="Xin M."/>
            <person name="Ma C."/>
            <person name="Schmutz J."/>
            <person name="Wing R.A."/>
            <person name="Mitchell-Olds T."/>
            <person name="Schumaker K.S."/>
            <person name="Wang X."/>
        </authorList>
    </citation>
    <scope>NUCLEOTIDE SEQUENCE [LARGE SCALE GENOMIC DNA]</scope>
</reference>
<dbReference type="KEGG" id="eus:EUTSA_v10023653mg"/>
<feature type="region of interest" description="Disordered" evidence="1">
    <location>
        <begin position="92"/>
        <end position="173"/>
    </location>
</feature>
<evidence type="ECO:0000256" key="1">
    <source>
        <dbReference type="SAM" id="MobiDB-lite"/>
    </source>
</evidence>
<evidence type="ECO:0000313" key="2">
    <source>
        <dbReference type="EMBL" id="ESQ29363.1"/>
    </source>
</evidence>
<sequence length="249" mass="27177">MPNKQHIDFALGKNFPKDDGFRREQFDQKGSTHSLSKSGSIHEISAPSARMDNPSGRLTEMDFSAKDTGMPRSEDKISDAVFSNGQKLLLASKIPDSQAQNQVSGSQGNEAGDSGSDGDCVGANSASGSGNETEESNGDGVRHKGAKSASVISESYKGAEESNGDITRHERLSTPEIVPSKVLANRRAVYQSDCMKTFWKVQAEIGRVNPEESLPSRRPYNKSLLTKKNHLRFDSFWKKGVVDQRLVDL</sequence>
<dbReference type="Proteomes" id="UP000030689">
    <property type="component" value="Unassembled WGS sequence"/>
</dbReference>
<gene>
    <name evidence="2" type="ORF">EUTSA_v10023653mg</name>
</gene>
<feature type="compositionally biased region" description="Basic and acidic residues" evidence="1">
    <location>
        <begin position="15"/>
        <end position="27"/>
    </location>
</feature>
<feature type="region of interest" description="Disordered" evidence="1">
    <location>
        <begin position="1"/>
        <end position="79"/>
    </location>
</feature>
<accession>V4KPR9</accession>
<dbReference type="AlphaFoldDB" id="V4KPR9"/>
<dbReference type="STRING" id="72664.V4KPR9"/>
<organism evidence="2 3">
    <name type="scientific">Eutrema salsugineum</name>
    <name type="common">Saltwater cress</name>
    <name type="synonym">Sisymbrium salsugineum</name>
    <dbReference type="NCBI Taxonomy" id="72664"/>
    <lineage>
        <taxon>Eukaryota</taxon>
        <taxon>Viridiplantae</taxon>
        <taxon>Streptophyta</taxon>
        <taxon>Embryophyta</taxon>
        <taxon>Tracheophyta</taxon>
        <taxon>Spermatophyta</taxon>
        <taxon>Magnoliopsida</taxon>
        <taxon>eudicotyledons</taxon>
        <taxon>Gunneridae</taxon>
        <taxon>Pentapetalae</taxon>
        <taxon>rosids</taxon>
        <taxon>malvids</taxon>
        <taxon>Brassicales</taxon>
        <taxon>Brassicaceae</taxon>
        <taxon>Eutremeae</taxon>
        <taxon>Eutrema</taxon>
    </lineage>
</organism>
<evidence type="ECO:0000313" key="3">
    <source>
        <dbReference type="Proteomes" id="UP000030689"/>
    </source>
</evidence>
<keyword evidence="3" id="KW-1185">Reference proteome</keyword>